<protein>
    <recommendedName>
        <fullName evidence="1">AraC effector-binding domain-containing protein</fullName>
    </recommendedName>
</protein>
<dbReference type="EnsemblProtists" id="PYU1_T012414">
    <property type="protein sequence ID" value="PYU1_T012414"/>
    <property type="gene ID" value="PYU1_G012388"/>
</dbReference>
<evidence type="ECO:0000259" key="1">
    <source>
        <dbReference type="SMART" id="SM00871"/>
    </source>
</evidence>
<dbReference type="eggNOG" id="ENOG502T3VX">
    <property type="taxonomic scope" value="Eukaryota"/>
</dbReference>
<dbReference type="SMART" id="SM00871">
    <property type="entry name" value="AraC_E_bind"/>
    <property type="match status" value="1"/>
</dbReference>
<dbReference type="Proteomes" id="UP000019132">
    <property type="component" value="Unassembled WGS sequence"/>
</dbReference>
<reference evidence="2" key="3">
    <citation type="submission" date="2015-02" db="UniProtKB">
        <authorList>
            <consortium name="EnsemblProtists"/>
        </authorList>
    </citation>
    <scope>IDENTIFICATION</scope>
    <source>
        <strain evidence="2">DAOM BR144</strain>
    </source>
</reference>
<proteinExistence type="predicted"/>
<dbReference type="InterPro" id="IPR029442">
    <property type="entry name" value="GyrI-like"/>
</dbReference>
<dbReference type="SUPFAM" id="SSF55136">
    <property type="entry name" value="Probable bacterial effector-binding domain"/>
    <property type="match status" value="1"/>
</dbReference>
<evidence type="ECO:0000313" key="3">
    <source>
        <dbReference type="Proteomes" id="UP000019132"/>
    </source>
</evidence>
<sequence length="179" mass="19539">MSSSASSSPPPPSVASPGLGEVTIVSVPEVRVVALRAVVENYRAQKNQWQQLHAFCKAHNLVLDGPSRTIYYDEGFKAADVDLEVCLQLHADAKVPASDVAESEVKERVLPAFEKVASLTLIGPYEELPNAYRKLYAWRQHVDVAAAGPVREVYRHADYADDPTGKSFVTELQLPIAAP</sequence>
<dbReference type="InterPro" id="IPR010499">
    <property type="entry name" value="AraC_E-bd"/>
</dbReference>
<dbReference type="InterPro" id="IPR011256">
    <property type="entry name" value="Reg_factor_effector_dom_sf"/>
</dbReference>
<accession>K3X5B5</accession>
<reference evidence="3" key="2">
    <citation type="submission" date="2010-04" db="EMBL/GenBank/DDBJ databases">
        <authorList>
            <person name="Buell R."/>
            <person name="Hamilton J."/>
            <person name="Hostetler J."/>
        </authorList>
    </citation>
    <scope>NUCLEOTIDE SEQUENCE [LARGE SCALE GENOMIC DNA]</scope>
    <source>
        <strain evidence="3">DAOM:BR144</strain>
    </source>
</reference>
<dbReference type="EMBL" id="GL376610">
    <property type="status" value="NOT_ANNOTATED_CDS"/>
    <property type="molecule type" value="Genomic_DNA"/>
</dbReference>
<dbReference type="Pfam" id="PF06445">
    <property type="entry name" value="GyrI-like"/>
    <property type="match status" value="1"/>
</dbReference>
<dbReference type="AlphaFoldDB" id="K3X5B5"/>
<feature type="domain" description="AraC effector-binding" evidence="1">
    <location>
        <begin position="20"/>
        <end position="177"/>
    </location>
</feature>
<dbReference type="VEuPathDB" id="FungiDB:PYU1_G012388"/>
<organism evidence="2 3">
    <name type="scientific">Globisporangium ultimum (strain ATCC 200006 / CBS 805.95 / DAOM BR144)</name>
    <name type="common">Pythium ultimum</name>
    <dbReference type="NCBI Taxonomy" id="431595"/>
    <lineage>
        <taxon>Eukaryota</taxon>
        <taxon>Sar</taxon>
        <taxon>Stramenopiles</taxon>
        <taxon>Oomycota</taxon>
        <taxon>Peronosporomycetes</taxon>
        <taxon>Pythiales</taxon>
        <taxon>Pythiaceae</taxon>
        <taxon>Globisporangium</taxon>
    </lineage>
</organism>
<keyword evidence="3" id="KW-1185">Reference proteome</keyword>
<dbReference type="InParanoid" id="K3X5B5"/>
<evidence type="ECO:0000313" key="2">
    <source>
        <dbReference type="EnsemblProtists" id="PYU1_T012414"/>
    </source>
</evidence>
<dbReference type="STRING" id="431595.K3X5B5"/>
<dbReference type="HOGENOM" id="CLU_112244_0_0_1"/>
<name>K3X5B5_GLOUD</name>
<dbReference type="Gene3D" id="3.20.80.10">
    <property type="entry name" value="Regulatory factor, effector binding domain"/>
    <property type="match status" value="1"/>
</dbReference>
<reference evidence="3" key="1">
    <citation type="journal article" date="2010" name="Genome Biol.">
        <title>Genome sequence of the necrotrophic plant pathogen Pythium ultimum reveals original pathogenicity mechanisms and effector repertoire.</title>
        <authorList>
            <person name="Levesque C.A."/>
            <person name="Brouwer H."/>
            <person name="Cano L."/>
            <person name="Hamilton J.P."/>
            <person name="Holt C."/>
            <person name="Huitema E."/>
            <person name="Raffaele S."/>
            <person name="Robideau G.P."/>
            <person name="Thines M."/>
            <person name="Win J."/>
            <person name="Zerillo M.M."/>
            <person name="Beakes G.W."/>
            <person name="Boore J.L."/>
            <person name="Busam D."/>
            <person name="Dumas B."/>
            <person name="Ferriera S."/>
            <person name="Fuerstenberg S.I."/>
            <person name="Gachon C.M."/>
            <person name="Gaulin E."/>
            <person name="Govers F."/>
            <person name="Grenville-Briggs L."/>
            <person name="Horner N."/>
            <person name="Hostetler J."/>
            <person name="Jiang R.H."/>
            <person name="Johnson J."/>
            <person name="Krajaejun T."/>
            <person name="Lin H."/>
            <person name="Meijer H.J."/>
            <person name="Moore B."/>
            <person name="Morris P."/>
            <person name="Phuntmart V."/>
            <person name="Puiu D."/>
            <person name="Shetty J."/>
            <person name="Stajich J.E."/>
            <person name="Tripathy S."/>
            <person name="Wawra S."/>
            <person name="van West P."/>
            <person name="Whitty B.R."/>
            <person name="Coutinho P.M."/>
            <person name="Henrissat B."/>
            <person name="Martin F."/>
            <person name="Thomas P.D."/>
            <person name="Tyler B.M."/>
            <person name="De Vries R.P."/>
            <person name="Kamoun S."/>
            <person name="Yandell M."/>
            <person name="Tisserat N."/>
            <person name="Buell C.R."/>
        </authorList>
    </citation>
    <scope>NUCLEOTIDE SEQUENCE</scope>
    <source>
        <strain evidence="3">DAOM:BR144</strain>
    </source>
</reference>